<dbReference type="PROSITE" id="PS00605">
    <property type="entry name" value="ATPASE_C"/>
    <property type="match status" value="1"/>
</dbReference>
<comment type="subcellular location">
    <subcellularLocation>
        <location evidence="1 13">Cell membrane</location>
        <topology evidence="1 13">Multi-pass membrane protein</topology>
    </subcellularLocation>
</comment>
<keyword evidence="3 13" id="KW-0813">Transport</keyword>
<evidence type="ECO:0000256" key="6">
    <source>
        <dbReference type="ARBA" id="ARBA00022692"/>
    </source>
</evidence>
<keyword evidence="4 13" id="KW-1003">Cell membrane</keyword>
<comment type="function">
    <text evidence="13">Key component of the F(0) channel; it plays a direct role in translocation across the membrane. A homomeric c-ring of between 10-14 subunits forms the central stalk rotor element with the F(1) delta and epsilon subunits.</text>
</comment>
<dbReference type="GO" id="GO:0033177">
    <property type="term" value="C:proton-transporting two-sector ATPase complex, proton-transporting domain"/>
    <property type="evidence" value="ECO:0007669"/>
    <property type="project" value="InterPro"/>
</dbReference>
<dbReference type="GO" id="GO:0045259">
    <property type="term" value="C:proton-transporting ATP synthase complex"/>
    <property type="evidence" value="ECO:0007669"/>
    <property type="project" value="UniProtKB-KW"/>
</dbReference>
<evidence type="ECO:0000256" key="4">
    <source>
        <dbReference type="ARBA" id="ARBA00022475"/>
    </source>
</evidence>
<dbReference type="NCBIfam" id="TIGR01260">
    <property type="entry name" value="ATP_synt_c"/>
    <property type="match status" value="1"/>
</dbReference>
<evidence type="ECO:0000256" key="11">
    <source>
        <dbReference type="ARBA" id="ARBA00023136"/>
    </source>
</evidence>
<feature type="transmembrane region" description="Helical" evidence="13">
    <location>
        <begin position="54"/>
        <end position="78"/>
    </location>
</feature>
<keyword evidence="12 13" id="KW-0066">ATP synthesis</keyword>
<dbReference type="HAMAP" id="MF_01396">
    <property type="entry name" value="ATP_synth_c_bact"/>
    <property type="match status" value="1"/>
</dbReference>
<evidence type="ECO:0000313" key="16">
    <source>
        <dbReference type="EMBL" id="MBC3889269.1"/>
    </source>
</evidence>
<evidence type="ECO:0000256" key="12">
    <source>
        <dbReference type="ARBA" id="ARBA00023310"/>
    </source>
</evidence>
<dbReference type="InterPro" id="IPR002379">
    <property type="entry name" value="ATPase_proteolipid_c-like_dom"/>
</dbReference>
<gene>
    <name evidence="13 15" type="primary">atpE</name>
    <name evidence="15" type="ORF">GH810_13185</name>
    <name evidence="16" type="ORF">GH810_13190</name>
</gene>
<dbReference type="SUPFAM" id="SSF81333">
    <property type="entry name" value="F1F0 ATP synthase subunit C"/>
    <property type="match status" value="1"/>
</dbReference>
<evidence type="ECO:0000256" key="7">
    <source>
        <dbReference type="ARBA" id="ARBA00022781"/>
    </source>
</evidence>
<keyword evidence="10 13" id="KW-0446">Lipid-binding</keyword>
<comment type="caution">
    <text evidence="15">The sequence shown here is derived from an EMBL/GenBank/DDBJ whole genome shotgun (WGS) entry which is preliminary data.</text>
</comment>
<dbReference type="Pfam" id="PF00137">
    <property type="entry name" value="ATP-synt_C"/>
    <property type="match status" value="1"/>
</dbReference>
<evidence type="ECO:0000256" key="2">
    <source>
        <dbReference type="ARBA" id="ARBA00006704"/>
    </source>
</evidence>
<keyword evidence="5 13" id="KW-0138">CF(0)</keyword>
<evidence type="ECO:0000256" key="8">
    <source>
        <dbReference type="ARBA" id="ARBA00022989"/>
    </source>
</evidence>
<evidence type="ECO:0000256" key="1">
    <source>
        <dbReference type="ARBA" id="ARBA00004651"/>
    </source>
</evidence>
<dbReference type="PRINTS" id="PR00124">
    <property type="entry name" value="ATPASEC"/>
</dbReference>
<accession>A0A923HVF3</accession>
<keyword evidence="6 13" id="KW-0812">Transmembrane</keyword>
<evidence type="ECO:0000256" key="5">
    <source>
        <dbReference type="ARBA" id="ARBA00022547"/>
    </source>
</evidence>
<dbReference type="PANTHER" id="PTHR10031:SF0">
    <property type="entry name" value="ATPASE PROTEIN 9"/>
    <property type="match status" value="1"/>
</dbReference>
<evidence type="ECO:0000313" key="15">
    <source>
        <dbReference type="EMBL" id="MBC3889268.1"/>
    </source>
</evidence>
<reference evidence="15" key="2">
    <citation type="submission" date="2020-10" db="EMBL/GenBank/DDBJ databases">
        <title>Comparative genomics of the Acetobacterium genus.</title>
        <authorList>
            <person name="Marshall C."/>
            <person name="May H."/>
            <person name="Norman S."/>
        </authorList>
    </citation>
    <scope>NUCLEOTIDE SEQUENCE</scope>
    <source>
        <strain evidence="15">DER-2019</strain>
    </source>
</reference>
<feature type="transmembrane region" description="Helical" evidence="13">
    <location>
        <begin position="12"/>
        <end position="33"/>
    </location>
</feature>
<evidence type="ECO:0000256" key="13">
    <source>
        <dbReference type="HAMAP-Rule" id="MF_01396"/>
    </source>
</evidence>
<evidence type="ECO:0000256" key="10">
    <source>
        <dbReference type="ARBA" id="ARBA00023121"/>
    </source>
</evidence>
<dbReference type="InterPro" id="IPR035921">
    <property type="entry name" value="F/V-ATP_Csub_sf"/>
</dbReference>
<dbReference type="Gene3D" id="1.20.120.610">
    <property type="entry name" value="lithium bound rotor ring of v- atpase"/>
    <property type="match status" value="1"/>
</dbReference>
<dbReference type="InterPro" id="IPR000454">
    <property type="entry name" value="ATP_synth_F0_csu"/>
</dbReference>
<proteinExistence type="inferred from homology"/>
<name>A0A923HVF3_9FIRM</name>
<sequence length="82" mass="8053">MDGLSIIKAASAIGAGLAMIGGIGPGLGQGYAAGKAAEAVGRQPEAQGDIIKTMLIGAAVAETCGIYALIVALILIFANPWV</sequence>
<dbReference type="CDD" id="cd18184">
    <property type="entry name" value="ATP-synt_Fo_c_NaATPase"/>
    <property type="match status" value="1"/>
</dbReference>
<comment type="function">
    <text evidence="13">F(1)F(0) ATP synthase produces ATP from ADP in the presence of a proton or sodium gradient. F-type ATPases consist of two structural domains, F(1) containing the extramembraneous catalytic core and F(0) containing the membrane proton channel, linked together by a central stalk and a peripheral stalk. During catalysis, ATP synthesis in the catalytic domain of F(1) is coupled via a rotary mechanism of the central stalk subunits to proton translocation.</text>
</comment>
<dbReference type="PANTHER" id="PTHR10031">
    <property type="entry name" value="ATP SYNTHASE LIPID-BINDING PROTEIN, MITOCHONDRIAL"/>
    <property type="match status" value="1"/>
</dbReference>
<evidence type="ECO:0000259" key="14">
    <source>
        <dbReference type="Pfam" id="PF00137"/>
    </source>
</evidence>
<evidence type="ECO:0000256" key="3">
    <source>
        <dbReference type="ARBA" id="ARBA00022448"/>
    </source>
</evidence>
<dbReference type="EMBL" id="WJBD01000016">
    <property type="protein sequence ID" value="MBC3889269.1"/>
    <property type="molecule type" value="Genomic_DNA"/>
</dbReference>
<dbReference type="GO" id="GO:0005886">
    <property type="term" value="C:plasma membrane"/>
    <property type="evidence" value="ECO:0007669"/>
    <property type="project" value="UniProtKB-SubCell"/>
</dbReference>
<comment type="similarity">
    <text evidence="2 13">Belongs to the ATPase C chain family.</text>
</comment>
<keyword evidence="17" id="KW-1185">Reference proteome</keyword>
<dbReference type="FunFam" id="1.20.20.10:FF:000002">
    <property type="entry name" value="ATP synthase subunit c"/>
    <property type="match status" value="1"/>
</dbReference>
<dbReference type="Proteomes" id="UP000616595">
    <property type="component" value="Unassembled WGS sequence"/>
</dbReference>
<feature type="site" description="Reversibly protonated during proton transport" evidence="13">
    <location>
        <position position="62"/>
    </location>
</feature>
<protein>
    <recommendedName>
        <fullName evidence="13">ATP synthase subunit c</fullName>
    </recommendedName>
    <alternativeName>
        <fullName evidence="13">ATP synthase F(0) sector subunit c</fullName>
    </alternativeName>
    <alternativeName>
        <fullName evidence="13">F-type ATPase subunit c</fullName>
        <shortName evidence="13">F-ATPase subunit c</shortName>
    </alternativeName>
    <alternativeName>
        <fullName evidence="13">Lipid-binding protein</fullName>
    </alternativeName>
</protein>
<evidence type="ECO:0000256" key="9">
    <source>
        <dbReference type="ARBA" id="ARBA00023065"/>
    </source>
</evidence>
<dbReference type="GO" id="GO:0008289">
    <property type="term" value="F:lipid binding"/>
    <property type="evidence" value="ECO:0007669"/>
    <property type="project" value="UniProtKB-KW"/>
</dbReference>
<dbReference type="OrthoDB" id="9810379at2"/>
<organism evidence="15 17">
    <name type="scientific">Acetobacterium paludosum</name>
    <dbReference type="NCBI Taxonomy" id="52693"/>
    <lineage>
        <taxon>Bacteria</taxon>
        <taxon>Bacillati</taxon>
        <taxon>Bacillota</taxon>
        <taxon>Clostridia</taxon>
        <taxon>Eubacteriales</taxon>
        <taxon>Eubacteriaceae</taxon>
        <taxon>Acetobacterium</taxon>
    </lineage>
</organism>
<keyword evidence="8 13" id="KW-1133">Transmembrane helix</keyword>
<dbReference type="EMBL" id="WJBD01000016">
    <property type="protein sequence ID" value="MBC3889268.1"/>
    <property type="molecule type" value="Genomic_DNA"/>
</dbReference>
<reference evidence="15" key="1">
    <citation type="submission" date="2019-10" db="EMBL/GenBank/DDBJ databases">
        <authorList>
            <person name="Ross D.E."/>
            <person name="Gulliver D."/>
        </authorList>
    </citation>
    <scope>NUCLEOTIDE SEQUENCE</scope>
    <source>
        <strain evidence="15">DER-2019</strain>
    </source>
</reference>
<feature type="domain" description="V-ATPase proteolipid subunit C-like" evidence="14">
    <location>
        <begin position="13"/>
        <end position="75"/>
    </location>
</feature>
<evidence type="ECO:0000313" key="17">
    <source>
        <dbReference type="Proteomes" id="UP000616595"/>
    </source>
</evidence>
<dbReference type="RefSeq" id="WP_148566858.1">
    <property type="nucleotide sequence ID" value="NZ_RXYA01000006.1"/>
</dbReference>
<dbReference type="InterPro" id="IPR020537">
    <property type="entry name" value="ATP_synth_F0_csu_DDCD_BS"/>
</dbReference>
<keyword evidence="11 13" id="KW-0472">Membrane</keyword>
<dbReference type="GO" id="GO:0046933">
    <property type="term" value="F:proton-transporting ATP synthase activity, rotational mechanism"/>
    <property type="evidence" value="ECO:0007669"/>
    <property type="project" value="UniProtKB-UniRule"/>
</dbReference>
<keyword evidence="9 13" id="KW-0406">Ion transport</keyword>
<keyword evidence="7 13" id="KW-0375">Hydrogen ion transport</keyword>
<dbReference type="AlphaFoldDB" id="A0A923HVF3"/>
<dbReference type="InterPro" id="IPR005953">
    <property type="entry name" value="ATP_synth_csu_bac/chlpt"/>
</dbReference>